<evidence type="ECO:0008006" key="6">
    <source>
        <dbReference type="Google" id="ProtNLM"/>
    </source>
</evidence>
<feature type="compositionally biased region" description="Polar residues" evidence="1">
    <location>
        <begin position="243"/>
        <end position="260"/>
    </location>
</feature>
<keyword evidence="2" id="KW-0472">Membrane</keyword>
<gene>
    <name evidence="4" type="ORF">FEF26_07420</name>
</gene>
<keyword evidence="5" id="KW-1185">Reference proteome</keyword>
<feature type="region of interest" description="Disordered" evidence="1">
    <location>
        <begin position="21"/>
        <end position="102"/>
    </location>
</feature>
<feature type="compositionally biased region" description="Low complexity" evidence="1">
    <location>
        <begin position="56"/>
        <end position="76"/>
    </location>
</feature>
<accession>A0A5R9BB07</accession>
<proteinExistence type="predicted"/>
<dbReference type="Proteomes" id="UP000310458">
    <property type="component" value="Unassembled WGS sequence"/>
</dbReference>
<keyword evidence="2" id="KW-0812">Transmembrane</keyword>
<evidence type="ECO:0000256" key="3">
    <source>
        <dbReference type="SAM" id="SignalP"/>
    </source>
</evidence>
<evidence type="ECO:0000256" key="2">
    <source>
        <dbReference type="SAM" id="Phobius"/>
    </source>
</evidence>
<evidence type="ECO:0000313" key="5">
    <source>
        <dbReference type="Proteomes" id="UP000310458"/>
    </source>
</evidence>
<feature type="chain" id="PRO_5024343858" description="Gram-positive cocci surface proteins LPxTG domain-containing protein" evidence="3">
    <location>
        <begin position="24"/>
        <end position="359"/>
    </location>
</feature>
<feature type="transmembrane region" description="Helical" evidence="2">
    <location>
        <begin position="333"/>
        <end position="353"/>
    </location>
</feature>
<evidence type="ECO:0000256" key="1">
    <source>
        <dbReference type="SAM" id="MobiDB-lite"/>
    </source>
</evidence>
<name>A0A5R9BB07_9MICC</name>
<protein>
    <recommendedName>
        <fullName evidence="6">Gram-positive cocci surface proteins LPxTG domain-containing protein</fullName>
    </recommendedName>
</protein>
<feature type="region of interest" description="Disordered" evidence="1">
    <location>
        <begin position="188"/>
        <end position="328"/>
    </location>
</feature>
<keyword evidence="3" id="KW-0732">Signal</keyword>
<feature type="compositionally biased region" description="Acidic residues" evidence="1">
    <location>
        <begin position="42"/>
        <end position="55"/>
    </location>
</feature>
<evidence type="ECO:0000313" key="4">
    <source>
        <dbReference type="EMBL" id="TLP97425.1"/>
    </source>
</evidence>
<feature type="compositionally biased region" description="Acidic residues" evidence="1">
    <location>
        <begin position="224"/>
        <end position="240"/>
    </location>
</feature>
<reference evidence="4 5" key="1">
    <citation type="submission" date="2019-05" db="EMBL/GenBank/DDBJ databases">
        <title>Nesterenkonia sp. GY074 isolated from the Southern Atlantic Ocean.</title>
        <authorList>
            <person name="Zhang G."/>
        </authorList>
    </citation>
    <scope>NUCLEOTIDE SEQUENCE [LARGE SCALE GENOMIC DNA]</scope>
    <source>
        <strain evidence="4 5">GY074</strain>
    </source>
</reference>
<dbReference type="RefSeq" id="WP_138252906.1">
    <property type="nucleotide sequence ID" value="NZ_VAVZ01000017.1"/>
</dbReference>
<feature type="signal peptide" evidence="3">
    <location>
        <begin position="1"/>
        <end position="23"/>
    </location>
</feature>
<comment type="caution">
    <text evidence="4">The sequence shown here is derived from an EMBL/GenBank/DDBJ whole genome shotgun (WGS) entry which is preliminary data.</text>
</comment>
<organism evidence="4 5">
    <name type="scientific">Nesterenkonia salmonea</name>
    <dbReference type="NCBI Taxonomy" id="1804987"/>
    <lineage>
        <taxon>Bacteria</taxon>
        <taxon>Bacillati</taxon>
        <taxon>Actinomycetota</taxon>
        <taxon>Actinomycetes</taxon>
        <taxon>Micrococcales</taxon>
        <taxon>Micrococcaceae</taxon>
        <taxon>Nesterenkonia</taxon>
    </lineage>
</organism>
<sequence length="359" mass="35882">MRIFSALALAVGLMLGTTSVALASPEPDGTEVPTEDAKGTQDEDAEVEIDEDVEDSSPTPSPTETATSEPTPTPTETDPDRELNNGETDIGGETTPPPPEGVAVNCYNATVTAGQSTTVTCNTDPSSATLSVNSVSQIGGNLTTNGNQLVYEAPAEVATTTTDDFTVIASAPDHENGTAQVTFTVEPAADSAETSPTPPQTTTSPADEDDSATPENGEGADNVPEADDSPTQESGLEEADPAQTPSAAPGNTSGQPTVTVQPPGAPATVEEQTPAGSMLLPVPGMPGLIELIIPPSDGAVGSGPSAGAEETDPSPEAESGNEQGSLARTGTGAAFSAAALGGLAVALGASVLFTSRRLR</sequence>
<keyword evidence="2" id="KW-1133">Transmembrane helix</keyword>
<dbReference type="AlphaFoldDB" id="A0A5R9BB07"/>
<dbReference type="EMBL" id="VAVZ01000017">
    <property type="protein sequence ID" value="TLP97425.1"/>
    <property type="molecule type" value="Genomic_DNA"/>
</dbReference>